<keyword evidence="2" id="KW-1185">Reference proteome</keyword>
<dbReference type="NCBIfam" id="TIGR03085">
    <property type="entry name" value="TIGR03085 family metal-binding protein"/>
    <property type="match status" value="1"/>
</dbReference>
<evidence type="ECO:0000313" key="1">
    <source>
        <dbReference type="EMBL" id="MBE9404895.1"/>
    </source>
</evidence>
<dbReference type="InterPro" id="IPR017517">
    <property type="entry name" value="Maleyloyr_isom"/>
</dbReference>
<dbReference type="EMBL" id="JADEYR010000016">
    <property type="protein sequence ID" value="MBE9404895.1"/>
    <property type="molecule type" value="Genomic_DNA"/>
</dbReference>
<sequence>MSDTSAASLVQRERAALADLLDAGGPAAPTVLPGWDASDLLEHLLLREQRPDLMIGPKLPVAPVARKAQEGLDALRALPWAQRVEKFRSGPQKLSPVRVLDGLMNTAEYFIHLEDLRRARPDWEPRELATSDQAQLWSGLRRMARLLVKADVEVTLISPHGSVRIPTRNARGAVSVHGRPSELLLWAFGREHAQVSLQGEDSALQALEGARRGF</sequence>
<reference evidence="1 2" key="1">
    <citation type="submission" date="2020-10" db="EMBL/GenBank/DDBJ databases">
        <title>Draft genome and description of Brachybacterium epidermidis sp nov.</title>
        <authorList>
            <person name="Boxberger M."/>
            <person name="La Scola B."/>
        </authorList>
    </citation>
    <scope>NUCLEOTIDE SEQUENCE [LARGE SCALE GENOMIC DNA]</scope>
    <source>
        <strain evidence="1 2">Marseille-Q2903</strain>
    </source>
</reference>
<organism evidence="1 2">
    <name type="scientific">Brachybacterium epidermidis</name>
    <dbReference type="NCBI Taxonomy" id="2781983"/>
    <lineage>
        <taxon>Bacteria</taxon>
        <taxon>Bacillati</taxon>
        <taxon>Actinomycetota</taxon>
        <taxon>Actinomycetes</taxon>
        <taxon>Micrococcales</taxon>
        <taxon>Dermabacteraceae</taxon>
        <taxon>Brachybacterium</taxon>
    </lineage>
</organism>
<dbReference type="NCBIfam" id="TIGR03083">
    <property type="entry name" value="maleylpyruvate isomerase family mycothiol-dependent enzyme"/>
    <property type="match status" value="1"/>
</dbReference>
<dbReference type="SUPFAM" id="SSF109854">
    <property type="entry name" value="DinB/YfiT-like putative metalloenzymes"/>
    <property type="match status" value="1"/>
</dbReference>
<dbReference type="InterPro" id="IPR034660">
    <property type="entry name" value="DinB/YfiT-like"/>
</dbReference>
<dbReference type="RefSeq" id="WP_193866638.1">
    <property type="nucleotide sequence ID" value="NZ_JADEYR010000016.1"/>
</dbReference>
<name>A0ABR9W673_9MICO</name>
<dbReference type="Proteomes" id="UP000644727">
    <property type="component" value="Unassembled WGS sequence"/>
</dbReference>
<dbReference type="InterPro" id="IPR017519">
    <property type="entry name" value="CHP03085"/>
</dbReference>
<evidence type="ECO:0000313" key="2">
    <source>
        <dbReference type="Proteomes" id="UP000644727"/>
    </source>
</evidence>
<comment type="caution">
    <text evidence="1">The sequence shown here is derived from an EMBL/GenBank/DDBJ whole genome shotgun (WGS) entry which is preliminary data.</text>
</comment>
<gene>
    <name evidence="1" type="ORF">IOE58_12120</name>
</gene>
<accession>A0ABR9W673</accession>
<proteinExistence type="predicted"/>
<protein>
    <submittedName>
        <fullName evidence="1">TIGR03085 family protein</fullName>
    </submittedName>
</protein>